<dbReference type="EMBL" id="CP064795">
    <property type="protein sequence ID" value="QPG07198.1"/>
    <property type="molecule type" value="Genomic_DNA"/>
</dbReference>
<evidence type="ECO:0000313" key="1">
    <source>
        <dbReference type="EMBL" id="QPG07198.1"/>
    </source>
</evidence>
<dbReference type="KEGG" id="smaa:IT774_10410"/>
<dbReference type="PANTHER" id="PTHR34351">
    <property type="entry name" value="SLR1927 PROTEIN-RELATED"/>
    <property type="match status" value="1"/>
</dbReference>
<keyword evidence="2" id="KW-1185">Reference proteome</keyword>
<gene>
    <name evidence="1" type="ORF">IT774_10410</name>
</gene>
<dbReference type="RefSeq" id="WP_195812269.1">
    <property type="nucleotide sequence ID" value="NZ_CP064795.1"/>
</dbReference>
<dbReference type="AlphaFoldDB" id="A0A7S9E096"/>
<dbReference type="PANTHER" id="PTHR34351:SF1">
    <property type="entry name" value="SLR1927 PROTEIN"/>
    <property type="match status" value="1"/>
</dbReference>
<dbReference type="Proteomes" id="UP000595095">
    <property type="component" value="Chromosome"/>
</dbReference>
<sequence>MQCLCPGHDDFEGLKAYSSGDPLNRIAWQTVAKGRDPAVKIFSEQGGQAGYLKVNTHSANLEQHLSQVAYQAVTLCQQNISYGLQLDQQTIAHNSGLEHRNRCLALLAGIPATGGSSG</sequence>
<reference evidence="1 2" key="1">
    <citation type="submission" date="2020-11" db="EMBL/GenBank/DDBJ databases">
        <title>Complete genome sequence for Salinimonas sp. strain G2-b.</title>
        <authorList>
            <person name="Park S.-J."/>
        </authorList>
    </citation>
    <scope>NUCLEOTIDE SEQUENCE [LARGE SCALE GENOMIC DNA]</scope>
    <source>
        <strain evidence="1 2">G2-b</strain>
    </source>
</reference>
<protein>
    <submittedName>
        <fullName evidence="1">DUF58 domain-containing protein</fullName>
    </submittedName>
</protein>
<proteinExistence type="predicted"/>
<organism evidence="1 2">
    <name type="scientific">Salinimonas marina</name>
    <dbReference type="NCBI Taxonomy" id="2785918"/>
    <lineage>
        <taxon>Bacteria</taxon>
        <taxon>Pseudomonadati</taxon>
        <taxon>Pseudomonadota</taxon>
        <taxon>Gammaproteobacteria</taxon>
        <taxon>Alteromonadales</taxon>
        <taxon>Alteromonadaceae</taxon>
        <taxon>Alteromonas/Salinimonas group</taxon>
        <taxon>Salinimonas</taxon>
    </lineage>
</organism>
<name>A0A7S9E096_9ALTE</name>
<accession>A0A7S9E096</accession>
<evidence type="ECO:0000313" key="2">
    <source>
        <dbReference type="Proteomes" id="UP000595095"/>
    </source>
</evidence>